<evidence type="ECO:0000256" key="1">
    <source>
        <dbReference type="SAM" id="MobiDB-lite"/>
    </source>
</evidence>
<sequence>MRLGERSPLAALDDSGAAFQNRLSDPRPGRRFRKPWARAPCGSRERQESRHSSRGTRSPARYFLGLVWLDKLRARRRGAANGAPGRHGARTSLVSAACRGKLPLYKASSPPGLAVVRYWRAGREGASREDGVRRPAAPAAGRQQCGGVLPDRCPGPAAGGSLGSRPSLPFLVFVHLKYPSQGWPRRPRKTSPPSLTPFVPTLRWRLNSQEPSAGGILVLPGACGREWLGTSDSGAGTYSSLGRAAQYRRWGPPCAWLGEDGRVSAGKGRSWTQDFLKPFCRPVCVSAPGQTAT</sequence>
<protein>
    <submittedName>
        <fullName evidence="3">Uncharacterized protein LOC106004497</fullName>
    </submittedName>
</protein>
<dbReference type="RefSeq" id="XP_044942873.1">
    <property type="nucleotide sequence ID" value="XM_045086938.1"/>
</dbReference>
<accession>A0A8U0SHI8</accession>
<organism evidence="2 3">
    <name type="scientific">Mustela putorius furo</name>
    <name type="common">European domestic ferret</name>
    <name type="synonym">Mustela furo</name>
    <dbReference type="NCBI Taxonomy" id="9669"/>
    <lineage>
        <taxon>Eukaryota</taxon>
        <taxon>Metazoa</taxon>
        <taxon>Chordata</taxon>
        <taxon>Craniata</taxon>
        <taxon>Vertebrata</taxon>
        <taxon>Euteleostomi</taxon>
        <taxon>Mammalia</taxon>
        <taxon>Eutheria</taxon>
        <taxon>Laurasiatheria</taxon>
        <taxon>Carnivora</taxon>
        <taxon>Caniformia</taxon>
        <taxon>Musteloidea</taxon>
        <taxon>Mustelidae</taxon>
        <taxon>Mustelinae</taxon>
        <taxon>Mustela</taxon>
    </lineage>
</organism>
<dbReference type="AlphaFoldDB" id="A0A8U0SHI8"/>
<evidence type="ECO:0000313" key="3">
    <source>
        <dbReference type="RefSeq" id="XP_044942873.1"/>
    </source>
</evidence>
<gene>
    <name evidence="3" type="primary">LOC106004497</name>
</gene>
<evidence type="ECO:0000313" key="2">
    <source>
        <dbReference type="Proteomes" id="UP000000715"/>
    </source>
</evidence>
<dbReference type="Proteomes" id="UP000000715">
    <property type="component" value="Unplaced"/>
</dbReference>
<proteinExistence type="predicted"/>
<reference evidence="3" key="1">
    <citation type="submission" date="2025-08" db="UniProtKB">
        <authorList>
            <consortium name="RefSeq"/>
        </authorList>
    </citation>
    <scope>IDENTIFICATION</scope>
    <source>
        <tissue evidence="3">Brain</tissue>
    </source>
</reference>
<feature type="region of interest" description="Disordered" evidence="1">
    <location>
        <begin position="1"/>
        <end position="56"/>
    </location>
</feature>
<name>A0A8U0SHI8_MUSPF</name>
<keyword evidence="2" id="KW-1185">Reference proteome</keyword>
<dbReference type="GeneID" id="106004497"/>